<evidence type="ECO:0000256" key="1">
    <source>
        <dbReference type="SAM" id="MobiDB-lite"/>
    </source>
</evidence>
<dbReference type="Ensembl" id="ENSBOBT00000023239.1">
    <property type="protein sequence ID" value="ENSBOBP00000022729.1"/>
    <property type="gene ID" value="ENSBOBG00000013670.1"/>
</dbReference>
<feature type="domain" description="Putative WW-binding" evidence="2">
    <location>
        <begin position="8"/>
        <end position="45"/>
    </location>
</feature>
<evidence type="ECO:0000313" key="4">
    <source>
        <dbReference type="Proteomes" id="UP000694567"/>
    </source>
</evidence>
<dbReference type="AlphaFoldDB" id="A0A8C0FTP9"/>
<organism evidence="3 4">
    <name type="scientific">Bubo bubo</name>
    <name type="common">Eurasian eagle-owl</name>
    <name type="synonym">Strix bubo</name>
    <dbReference type="NCBI Taxonomy" id="30461"/>
    <lineage>
        <taxon>Eukaryota</taxon>
        <taxon>Metazoa</taxon>
        <taxon>Chordata</taxon>
        <taxon>Craniata</taxon>
        <taxon>Vertebrata</taxon>
        <taxon>Euteleostomi</taxon>
        <taxon>Archelosauria</taxon>
        <taxon>Archosauria</taxon>
        <taxon>Dinosauria</taxon>
        <taxon>Saurischia</taxon>
        <taxon>Theropoda</taxon>
        <taxon>Coelurosauria</taxon>
        <taxon>Aves</taxon>
        <taxon>Neognathae</taxon>
        <taxon>Neoaves</taxon>
        <taxon>Telluraves</taxon>
        <taxon>Strigiformes</taxon>
        <taxon>Strigidae</taxon>
        <taxon>Bubo</taxon>
    </lineage>
</organism>
<evidence type="ECO:0000259" key="2">
    <source>
        <dbReference type="Pfam" id="PF15017"/>
    </source>
</evidence>
<proteinExistence type="predicted"/>
<sequence length="73" mass="8417">VQSPIIAQYNSFLYWRAPLPTIDLSDIQNLDGETPPEAKTPSRTDTMETEMETDCRSWQKNFGEVHGIRVFLM</sequence>
<reference evidence="3" key="2">
    <citation type="submission" date="2025-09" db="UniProtKB">
        <authorList>
            <consortium name="Ensembl"/>
        </authorList>
    </citation>
    <scope>IDENTIFICATION</scope>
</reference>
<accession>A0A8C0FTP9</accession>
<reference evidence="3" key="1">
    <citation type="submission" date="2025-08" db="UniProtKB">
        <authorList>
            <consortium name="Ensembl"/>
        </authorList>
    </citation>
    <scope>IDENTIFICATION</scope>
</reference>
<dbReference type="Proteomes" id="UP000694567">
    <property type="component" value="Unplaced"/>
</dbReference>
<dbReference type="InterPro" id="IPR033461">
    <property type="entry name" value="WRNPLPNID"/>
</dbReference>
<name>A0A8C0FTP9_BUBBB</name>
<evidence type="ECO:0000313" key="3">
    <source>
        <dbReference type="Ensembl" id="ENSBOBP00000022729.1"/>
    </source>
</evidence>
<feature type="region of interest" description="Disordered" evidence="1">
    <location>
        <begin position="27"/>
        <end position="55"/>
    </location>
</feature>
<keyword evidence="4" id="KW-1185">Reference proteome</keyword>
<protein>
    <recommendedName>
        <fullName evidence="2">Putative WW-binding domain-containing protein</fullName>
    </recommendedName>
</protein>
<dbReference type="Pfam" id="PF15017">
    <property type="entry name" value="WRNPLPNID"/>
    <property type="match status" value="1"/>
</dbReference>